<feature type="region of interest" description="Disordered" evidence="1">
    <location>
        <begin position="1"/>
        <end position="43"/>
    </location>
</feature>
<evidence type="ECO:0000313" key="2">
    <source>
        <dbReference type="EMBL" id="EZA47506.1"/>
    </source>
</evidence>
<proteinExistence type="predicted"/>
<sequence>MCDDDDDRAAGTTEVTRGGGGSSGIGRYRDTQDAAAGGRKTTRYRIVRHPRPGLGRPEVEPMTGYDDLTARVTSRVAGTLASRSRLLLTTLTTLLVALSCCCARASEFPERECCDLPYPIPEPTGRSTSAPTPTGRSGKLFSEITRLTSRAACLKYETVTGYADPFLPVNAFAAGIRCAFKACSASRGAKLISRPLIIENDVSYARRSRPASRRSRRVHETALEFHAITKKSSPAEHSDRISPFASPYFSRIYSRRSFFTRPRVFTLTLSRSLSSAFPGIHPRSSNSPPGDASAPRRRGASCRFPGCFRRKMREDTPR</sequence>
<feature type="region of interest" description="Disordered" evidence="1">
    <location>
        <begin position="278"/>
        <end position="318"/>
    </location>
</feature>
<protein>
    <submittedName>
        <fullName evidence="2">Uncharacterized protein</fullName>
    </submittedName>
</protein>
<dbReference type="AlphaFoldDB" id="A0A026VVE8"/>
<dbReference type="Proteomes" id="UP000053097">
    <property type="component" value="Unassembled WGS sequence"/>
</dbReference>
<evidence type="ECO:0000313" key="3">
    <source>
        <dbReference type="Proteomes" id="UP000053097"/>
    </source>
</evidence>
<dbReference type="OrthoDB" id="7545545at2759"/>
<dbReference type="EMBL" id="KK107842">
    <property type="protein sequence ID" value="EZA47506.1"/>
    <property type="molecule type" value="Genomic_DNA"/>
</dbReference>
<keyword evidence="3" id="KW-1185">Reference proteome</keyword>
<reference evidence="2 3" key="1">
    <citation type="journal article" date="2014" name="Curr. Biol.">
        <title>The genome of the clonal raider ant Cerapachys biroi.</title>
        <authorList>
            <person name="Oxley P.R."/>
            <person name="Ji L."/>
            <person name="Fetter-Pruneda I."/>
            <person name="McKenzie S.K."/>
            <person name="Li C."/>
            <person name="Hu H."/>
            <person name="Zhang G."/>
            <person name="Kronauer D.J."/>
        </authorList>
    </citation>
    <scope>NUCLEOTIDE SEQUENCE [LARGE SCALE GENOMIC DNA]</scope>
</reference>
<evidence type="ECO:0000256" key="1">
    <source>
        <dbReference type="SAM" id="MobiDB-lite"/>
    </source>
</evidence>
<gene>
    <name evidence="2" type="ORF">X777_15499</name>
</gene>
<organism evidence="2 3">
    <name type="scientific">Ooceraea biroi</name>
    <name type="common">Clonal raider ant</name>
    <name type="synonym">Cerapachys biroi</name>
    <dbReference type="NCBI Taxonomy" id="2015173"/>
    <lineage>
        <taxon>Eukaryota</taxon>
        <taxon>Metazoa</taxon>
        <taxon>Ecdysozoa</taxon>
        <taxon>Arthropoda</taxon>
        <taxon>Hexapoda</taxon>
        <taxon>Insecta</taxon>
        <taxon>Pterygota</taxon>
        <taxon>Neoptera</taxon>
        <taxon>Endopterygota</taxon>
        <taxon>Hymenoptera</taxon>
        <taxon>Apocrita</taxon>
        <taxon>Aculeata</taxon>
        <taxon>Formicoidea</taxon>
        <taxon>Formicidae</taxon>
        <taxon>Dorylinae</taxon>
        <taxon>Ooceraea</taxon>
    </lineage>
</organism>
<name>A0A026VVE8_OOCBI</name>
<accession>A0A026VVE8</accession>